<dbReference type="EMBL" id="JBJQND010000007">
    <property type="protein sequence ID" value="KAL3871940.1"/>
    <property type="molecule type" value="Genomic_DNA"/>
</dbReference>
<dbReference type="Proteomes" id="UP001634394">
    <property type="component" value="Unassembled WGS sequence"/>
</dbReference>
<keyword evidence="3" id="KW-1185">Reference proteome</keyword>
<protein>
    <submittedName>
        <fullName evidence="2">Uncharacterized protein</fullName>
    </submittedName>
</protein>
<feature type="compositionally biased region" description="Pro residues" evidence="1">
    <location>
        <begin position="140"/>
        <end position="149"/>
    </location>
</feature>
<evidence type="ECO:0000256" key="1">
    <source>
        <dbReference type="SAM" id="MobiDB-lite"/>
    </source>
</evidence>
<feature type="compositionally biased region" description="Basic residues" evidence="1">
    <location>
        <begin position="59"/>
        <end position="72"/>
    </location>
</feature>
<gene>
    <name evidence="2" type="ORF">ACJMK2_039912</name>
</gene>
<comment type="caution">
    <text evidence="2">The sequence shown here is derived from an EMBL/GenBank/DDBJ whole genome shotgun (WGS) entry which is preliminary data.</text>
</comment>
<sequence length="158" mass="17314">MDTLAVDIVPETALQALIGLGLKGANNWSLRAAGRRTTLLLVWDAEDTKDKGRLEYRRGRGKKQPRREKRPRAGTPSPPPATRAAEYPEVPTGNLSVPAITLQALHERVETLSIQILEALYKETAEVATSPILEAAPEPETQPKPPQLPAPTTKTKKR</sequence>
<dbReference type="AlphaFoldDB" id="A0ABD3WDD7"/>
<name>A0ABD3WDD7_SINWO</name>
<feature type="region of interest" description="Disordered" evidence="1">
    <location>
        <begin position="131"/>
        <end position="158"/>
    </location>
</feature>
<reference evidence="2 3" key="1">
    <citation type="submission" date="2024-11" db="EMBL/GenBank/DDBJ databases">
        <title>Chromosome-level genome assembly of the freshwater bivalve Anodonta woodiana.</title>
        <authorList>
            <person name="Chen X."/>
        </authorList>
    </citation>
    <scope>NUCLEOTIDE SEQUENCE [LARGE SCALE GENOMIC DNA]</scope>
    <source>
        <strain evidence="2">MN2024</strain>
        <tissue evidence="2">Gills</tissue>
    </source>
</reference>
<feature type="region of interest" description="Disordered" evidence="1">
    <location>
        <begin position="52"/>
        <end position="93"/>
    </location>
</feature>
<organism evidence="2 3">
    <name type="scientific">Sinanodonta woodiana</name>
    <name type="common">Chinese pond mussel</name>
    <name type="synonym">Anodonta woodiana</name>
    <dbReference type="NCBI Taxonomy" id="1069815"/>
    <lineage>
        <taxon>Eukaryota</taxon>
        <taxon>Metazoa</taxon>
        <taxon>Spiralia</taxon>
        <taxon>Lophotrochozoa</taxon>
        <taxon>Mollusca</taxon>
        <taxon>Bivalvia</taxon>
        <taxon>Autobranchia</taxon>
        <taxon>Heteroconchia</taxon>
        <taxon>Palaeoheterodonta</taxon>
        <taxon>Unionida</taxon>
        <taxon>Unionoidea</taxon>
        <taxon>Unionidae</taxon>
        <taxon>Unioninae</taxon>
        <taxon>Sinanodonta</taxon>
    </lineage>
</organism>
<accession>A0ABD3WDD7</accession>
<evidence type="ECO:0000313" key="2">
    <source>
        <dbReference type="EMBL" id="KAL3871940.1"/>
    </source>
</evidence>
<evidence type="ECO:0000313" key="3">
    <source>
        <dbReference type="Proteomes" id="UP001634394"/>
    </source>
</evidence>
<proteinExistence type="predicted"/>